<dbReference type="EMBL" id="JXBC01000002">
    <property type="protein sequence ID" value="KIU12626.1"/>
    <property type="molecule type" value="Genomic_DNA"/>
</dbReference>
<dbReference type="SMR" id="A0A063XH44"/>
<dbReference type="Gene3D" id="1.10.150.130">
    <property type="match status" value="1"/>
</dbReference>
<keyword evidence="6 10" id="KW-0229">DNA integration</keyword>
<keyword evidence="9 10" id="KW-0131">Cell cycle</keyword>
<feature type="active site" description="O-(3'-phospho-DNA)-tyrosine intermediate" evidence="10">
    <location>
        <position position="281"/>
    </location>
</feature>
<dbReference type="Pfam" id="PF00589">
    <property type="entry name" value="Phage_integrase"/>
    <property type="match status" value="1"/>
</dbReference>
<feature type="domain" description="Core-binding (CB)" evidence="13">
    <location>
        <begin position="2"/>
        <end position="88"/>
    </location>
</feature>
<dbReference type="InterPro" id="IPR002104">
    <property type="entry name" value="Integrase_catalytic"/>
</dbReference>
<evidence type="ECO:0000256" key="7">
    <source>
        <dbReference type="ARBA" id="ARBA00023125"/>
    </source>
</evidence>
<keyword evidence="7 10" id="KW-0238">DNA-binding</keyword>
<evidence type="ECO:0000256" key="6">
    <source>
        <dbReference type="ARBA" id="ARBA00022908"/>
    </source>
</evidence>
<comment type="subcellular location">
    <subcellularLocation>
        <location evidence="1 10">Cytoplasm</location>
    </subcellularLocation>
</comment>
<evidence type="ECO:0000313" key="18">
    <source>
        <dbReference type="Proteomes" id="UP000032247"/>
    </source>
</evidence>
<evidence type="ECO:0000256" key="11">
    <source>
        <dbReference type="NCBIfam" id="TIGR02224"/>
    </source>
</evidence>
<dbReference type="STRING" id="483913.AN935_08420"/>
<evidence type="ECO:0000256" key="2">
    <source>
        <dbReference type="ARBA" id="ARBA00006657"/>
    </source>
</evidence>
<feature type="active site" evidence="10">
    <location>
        <position position="272"/>
    </location>
</feature>
<reference evidence="16" key="3">
    <citation type="submission" date="2023-03" db="EMBL/GenBank/DDBJ databases">
        <title>Complete genome sequences of 52 Bacillus and Priestia strains isolated from West-African fermentations and 26 reference strains from the DSMZ collection.</title>
        <authorList>
            <person name="Wiedenbein E.S."/>
            <person name="Canoy T.S."/>
            <person name="Hui Y."/>
            <person name="Parkouda C."/>
            <person name="Dawende C."/>
            <person name="Ametefe E."/>
            <person name="Jespersen L."/>
            <person name="Nielsen D.S."/>
        </authorList>
    </citation>
    <scope>NUCLEOTIDE SEQUENCE</scope>
    <source>
        <strain evidence="16">PRO56</strain>
    </source>
</reference>
<dbReference type="InterPro" id="IPR023009">
    <property type="entry name" value="Tyrosine_recombinase_XerC/XerD"/>
</dbReference>
<proteinExistence type="inferred from homology"/>
<dbReference type="Gene3D" id="1.10.443.10">
    <property type="entry name" value="Intergrase catalytic core"/>
    <property type="match status" value="1"/>
</dbReference>
<dbReference type="CDD" id="cd00798">
    <property type="entry name" value="INT_XerDC_C"/>
    <property type="match status" value="1"/>
</dbReference>
<dbReference type="NCBIfam" id="NF001399">
    <property type="entry name" value="PRK00283.1"/>
    <property type="match status" value="1"/>
</dbReference>
<dbReference type="NCBIfam" id="NF040815">
    <property type="entry name" value="recomb_XerA_Arch"/>
    <property type="match status" value="1"/>
</dbReference>
<dbReference type="PANTHER" id="PTHR30349">
    <property type="entry name" value="PHAGE INTEGRASE-RELATED"/>
    <property type="match status" value="1"/>
</dbReference>
<comment type="similarity">
    <text evidence="2 10">Belongs to the 'phage' integrase family. XerC subfamily.</text>
</comment>
<evidence type="ECO:0000256" key="4">
    <source>
        <dbReference type="ARBA" id="ARBA00022618"/>
    </source>
</evidence>
<evidence type="ECO:0000256" key="8">
    <source>
        <dbReference type="ARBA" id="ARBA00023172"/>
    </source>
</evidence>
<dbReference type="InterPro" id="IPR044068">
    <property type="entry name" value="CB"/>
</dbReference>
<evidence type="ECO:0000313" key="15">
    <source>
        <dbReference type="EMBL" id="MBO3795162.1"/>
    </source>
</evidence>
<dbReference type="EMBL" id="CP125292">
    <property type="protein sequence ID" value="WHM21272.1"/>
    <property type="molecule type" value="Genomic_DNA"/>
</dbReference>
<dbReference type="InterPro" id="IPR010998">
    <property type="entry name" value="Integrase_recombinase_N"/>
</dbReference>
<reference evidence="15" key="2">
    <citation type="submission" date="2021-03" db="EMBL/GenBank/DDBJ databases">
        <title>Isolation of Bacillus subtilis from fermented food sample.</title>
        <authorList>
            <person name="Lakshmanan V."/>
            <person name="Athira K."/>
            <person name="Rajagopal K."/>
        </authorList>
    </citation>
    <scope>NUCLEOTIDE SEQUENCE</scope>
    <source>
        <strain evidence="15">S1</strain>
    </source>
</reference>
<dbReference type="PATRIC" id="fig|1423.134.peg.2935"/>
<name>A0A063XH44_BACIU</name>
<comment type="subunit">
    <text evidence="10">Forms a cyclic heterotetrameric complex composed of two molecules of XerC and two molecules of XerD.</text>
</comment>
<evidence type="ECO:0000313" key="14">
    <source>
        <dbReference type="EMBL" id="KIU12626.1"/>
    </source>
</evidence>
<evidence type="ECO:0000256" key="1">
    <source>
        <dbReference type="ARBA" id="ARBA00004496"/>
    </source>
</evidence>
<evidence type="ECO:0000259" key="12">
    <source>
        <dbReference type="PROSITE" id="PS51898"/>
    </source>
</evidence>
<dbReference type="InterPro" id="IPR050090">
    <property type="entry name" value="Tyrosine_recombinase_XerCD"/>
</dbReference>
<dbReference type="OMA" id="AMMELMY"/>
<evidence type="ECO:0000313" key="17">
    <source>
        <dbReference type="EMBL" id="WHM21272.1"/>
    </source>
</evidence>
<dbReference type="NCBIfam" id="TIGR02224">
    <property type="entry name" value="recomb_XerC"/>
    <property type="match status" value="1"/>
</dbReference>
<dbReference type="EMBL" id="JAGFPW010000010">
    <property type="protein sequence ID" value="MBO3795162.1"/>
    <property type="molecule type" value="Genomic_DNA"/>
</dbReference>
<dbReference type="PROSITE" id="PS51898">
    <property type="entry name" value="TYR_RECOMBINASE"/>
    <property type="match status" value="1"/>
</dbReference>
<feature type="active site" evidence="10">
    <location>
        <position position="149"/>
    </location>
</feature>
<keyword evidence="4 10" id="KW-0132">Cell division</keyword>
<dbReference type="Proteomes" id="UP000032247">
    <property type="component" value="Unassembled WGS sequence"/>
</dbReference>
<comment type="function">
    <text evidence="10">Site-specific tyrosine recombinase, which acts by catalyzing the cutting and rejoining of the recombining DNA molecules. The XerC-XerD complex is essential to convert dimers of the bacterial chromosome into monomers to permit their segregation at cell division. It also contributes to the segregational stability of plasmids.</text>
</comment>
<keyword evidence="5 10" id="KW-0159">Chromosome partition</keyword>
<dbReference type="GO" id="GO:0051301">
    <property type="term" value="P:cell division"/>
    <property type="evidence" value="ECO:0007669"/>
    <property type="project" value="UniProtKB-UniRule"/>
</dbReference>
<dbReference type="AlphaFoldDB" id="A0A063XH44"/>
<dbReference type="InterPro" id="IPR013762">
    <property type="entry name" value="Integrase-like_cat_sf"/>
</dbReference>
<dbReference type="InterPro" id="IPR011931">
    <property type="entry name" value="Recomb_XerC"/>
</dbReference>
<gene>
    <name evidence="10 15" type="primary">xerC</name>
    <name evidence="15" type="ORF">J5227_12765</name>
    <name evidence="16" type="ORF">P5633_15555</name>
    <name evidence="17" type="ORF">QL281_21260</name>
    <name evidence="14" type="ORF">SC09_Contig19orf01152</name>
</gene>
<accession>A0A063XH44</accession>
<organism evidence="14 18">
    <name type="scientific">Bacillus subtilis</name>
    <dbReference type="NCBI Taxonomy" id="1423"/>
    <lineage>
        <taxon>Bacteria</taxon>
        <taxon>Bacillati</taxon>
        <taxon>Bacillota</taxon>
        <taxon>Bacilli</taxon>
        <taxon>Bacillales</taxon>
        <taxon>Bacillaceae</taxon>
        <taxon>Bacillus</taxon>
    </lineage>
</organism>
<dbReference type="InterPro" id="IPR004107">
    <property type="entry name" value="Integrase_SAM-like_N"/>
</dbReference>
<dbReference type="HAMAP" id="MF_01808">
    <property type="entry name" value="Recomb_XerC_XerD"/>
    <property type="match status" value="1"/>
</dbReference>
<dbReference type="GO" id="GO:0006313">
    <property type="term" value="P:DNA transposition"/>
    <property type="evidence" value="ECO:0007669"/>
    <property type="project" value="UniProtKB-UniRule"/>
</dbReference>
<keyword evidence="3 10" id="KW-0963">Cytoplasm</keyword>
<dbReference type="RefSeq" id="WP_003231988.1">
    <property type="nucleotide sequence ID" value="NZ_AP024621.1"/>
</dbReference>
<dbReference type="Proteomes" id="UP001229422">
    <property type="component" value="Chromosome"/>
</dbReference>
<feature type="domain" description="Tyr recombinase" evidence="12">
    <location>
        <begin position="109"/>
        <end position="294"/>
    </location>
</feature>
<evidence type="ECO:0000256" key="3">
    <source>
        <dbReference type="ARBA" id="ARBA00022490"/>
    </source>
</evidence>
<dbReference type="GO" id="GO:0003677">
    <property type="term" value="F:DNA binding"/>
    <property type="evidence" value="ECO:0007669"/>
    <property type="project" value="UniProtKB-UniRule"/>
</dbReference>
<evidence type="ECO:0000256" key="9">
    <source>
        <dbReference type="ARBA" id="ARBA00023306"/>
    </source>
</evidence>
<evidence type="ECO:0000256" key="10">
    <source>
        <dbReference type="HAMAP-Rule" id="MF_01808"/>
    </source>
</evidence>
<dbReference type="Proteomes" id="UP000665181">
    <property type="component" value="Unassembled WGS sequence"/>
</dbReference>
<dbReference type="EMBL" id="CP120576">
    <property type="protein sequence ID" value="WEY83759.1"/>
    <property type="molecule type" value="Genomic_DNA"/>
</dbReference>
<keyword evidence="8 10" id="KW-0233">DNA recombination</keyword>
<evidence type="ECO:0000256" key="5">
    <source>
        <dbReference type="ARBA" id="ARBA00022829"/>
    </source>
</evidence>
<dbReference type="PANTHER" id="PTHR30349:SF77">
    <property type="entry name" value="TYROSINE RECOMBINASE XERC"/>
    <property type="match status" value="1"/>
</dbReference>
<dbReference type="GO" id="GO:0009037">
    <property type="term" value="F:tyrosine-based site-specific recombinase activity"/>
    <property type="evidence" value="ECO:0007669"/>
    <property type="project" value="UniProtKB-UniRule"/>
</dbReference>
<dbReference type="PROSITE" id="PS51900">
    <property type="entry name" value="CB"/>
    <property type="match status" value="1"/>
</dbReference>
<dbReference type="GO" id="GO:0005737">
    <property type="term" value="C:cytoplasm"/>
    <property type="evidence" value="ECO:0007669"/>
    <property type="project" value="UniProtKB-SubCell"/>
</dbReference>
<dbReference type="Pfam" id="PF02899">
    <property type="entry name" value="Phage_int_SAM_1"/>
    <property type="match status" value="1"/>
</dbReference>
<feature type="active site" evidence="10">
    <location>
        <position position="246"/>
    </location>
</feature>
<dbReference type="SUPFAM" id="SSF56349">
    <property type="entry name" value="DNA breaking-rejoining enzymes"/>
    <property type="match status" value="1"/>
</dbReference>
<feature type="active site" evidence="10">
    <location>
        <position position="249"/>
    </location>
</feature>
<dbReference type="GO" id="GO:0007059">
    <property type="term" value="P:chromosome segregation"/>
    <property type="evidence" value="ECO:0007669"/>
    <property type="project" value="UniProtKB-UniRule"/>
</dbReference>
<protein>
    <recommendedName>
        <fullName evidence="10 11">Tyrosine recombinase XerC</fullName>
    </recommendedName>
</protein>
<feature type="active site" evidence="10">
    <location>
        <position position="173"/>
    </location>
</feature>
<sequence>MENVKNFVKLFVEYLQIEKNYSQYTIVNYVDSIEEFETFLRVQGINGFEEAAYQDTRIFLTEAYEKGLSRRTISKKISALRSFYKFLMREKLIEENPFQLVHLPKQEKRIPKFLYQKELEELFEVSDISQPAGMRDQALLELLYATGMRVSECCSITINDVDLFMDTVLVHGKGKKQRYIPFGSYAREALKVYMNSGRQCLLMKAKEPHDLLFVNQRGGPLTARGIRHILSGLVQKASSTLHIHPHMLRHTFATHLLNEGADLRSVQELLGHSNLSSTQIYTHVSKEMLRNTYMSHHPRAFKKN</sequence>
<reference evidence="17" key="4">
    <citation type="submission" date="2023-05" db="EMBL/GenBank/DDBJ databases">
        <title>Complete genome sequence of Bacillus subtilis SRCM117797 isolated from Soybean paste.</title>
        <authorList>
            <person name="Abraha H.B."/>
            <person name="Kim K.-P."/>
            <person name="Ryu M.-S."/>
            <person name="Jeong D.-Y."/>
        </authorList>
    </citation>
    <scope>NUCLEOTIDE SEQUENCE</scope>
    <source>
        <strain evidence="17">SRCM117797</strain>
    </source>
</reference>
<reference evidence="14 18" key="1">
    <citation type="submission" date="2014-12" db="EMBL/GenBank/DDBJ databases">
        <title>Comparative genome analysis of Bacillus coagulans HM-08, Clostridium butyricum HM-68, Bacillus subtilis HM-66 and Bacillus licheniformis BL-09.</title>
        <authorList>
            <person name="Zhang H."/>
        </authorList>
    </citation>
    <scope>NUCLEOTIDE SEQUENCE [LARGE SCALE GENOMIC DNA]</scope>
    <source>
        <strain evidence="14 18">HM-66</strain>
    </source>
</reference>
<evidence type="ECO:0000259" key="13">
    <source>
        <dbReference type="PROSITE" id="PS51900"/>
    </source>
</evidence>
<evidence type="ECO:0000313" key="16">
    <source>
        <dbReference type="EMBL" id="WEY83759.1"/>
    </source>
</evidence>
<dbReference type="Proteomes" id="UP001214898">
    <property type="component" value="Chromosome"/>
</dbReference>
<dbReference type="InterPro" id="IPR011010">
    <property type="entry name" value="DNA_brk_join_enz"/>
</dbReference>